<name>A0A194PUF0_PAPXU</name>
<dbReference type="GO" id="GO:0003724">
    <property type="term" value="F:RNA helicase activity"/>
    <property type="evidence" value="ECO:0007669"/>
    <property type="project" value="UniProtKB-EC"/>
</dbReference>
<evidence type="ECO:0000256" key="12">
    <source>
        <dbReference type="ARBA" id="ARBA00047984"/>
    </source>
</evidence>
<proteinExistence type="predicted"/>
<keyword evidence="19" id="KW-1185">Reference proteome</keyword>
<keyword evidence="2" id="KW-0217">Developmental protein</keyword>
<dbReference type="Gene3D" id="2.30.30.140">
    <property type="match status" value="2"/>
</dbReference>
<feature type="domain" description="Helicase ATP-binding" evidence="16">
    <location>
        <begin position="627"/>
        <end position="770"/>
    </location>
</feature>
<evidence type="ECO:0000313" key="19">
    <source>
        <dbReference type="Proteomes" id="UP000053268"/>
    </source>
</evidence>
<feature type="region of interest" description="Disordered" evidence="14">
    <location>
        <begin position="437"/>
        <end position="468"/>
    </location>
</feature>
<dbReference type="GO" id="GO:0016787">
    <property type="term" value="F:hydrolase activity"/>
    <property type="evidence" value="ECO:0007669"/>
    <property type="project" value="UniProtKB-KW"/>
</dbReference>
<feature type="region of interest" description="Disordered" evidence="14">
    <location>
        <begin position="234"/>
        <end position="257"/>
    </location>
</feature>
<feature type="region of interest" description="Disordered" evidence="14">
    <location>
        <begin position="1613"/>
        <end position="1654"/>
    </location>
</feature>
<evidence type="ECO:0000313" key="18">
    <source>
        <dbReference type="EMBL" id="KPI96603.1"/>
    </source>
</evidence>
<evidence type="ECO:0000256" key="14">
    <source>
        <dbReference type="SAM" id="MobiDB-lite"/>
    </source>
</evidence>
<dbReference type="Gene3D" id="2.60.40.790">
    <property type="match status" value="1"/>
</dbReference>
<dbReference type="PROSITE" id="PS50304">
    <property type="entry name" value="TUDOR"/>
    <property type="match status" value="1"/>
</dbReference>
<keyword evidence="11" id="KW-0469">Meiosis</keyword>
<dbReference type="InterPro" id="IPR011545">
    <property type="entry name" value="DEAD/DEAH_box_helicase_dom"/>
</dbReference>
<evidence type="ECO:0000256" key="6">
    <source>
        <dbReference type="ARBA" id="ARBA00022801"/>
    </source>
</evidence>
<evidence type="ECO:0000256" key="7">
    <source>
        <dbReference type="ARBA" id="ARBA00022806"/>
    </source>
</evidence>
<dbReference type="SMART" id="SM00487">
    <property type="entry name" value="DEXDc"/>
    <property type="match status" value="1"/>
</dbReference>
<keyword evidence="6" id="KW-0378">Hydrolase</keyword>
<feature type="domain" description="CS" evidence="17">
    <location>
        <begin position="1672"/>
        <end position="1758"/>
    </location>
</feature>
<keyword evidence="13" id="KW-0175">Coiled coil</keyword>
<dbReference type="EMBL" id="KQ459593">
    <property type="protein sequence ID" value="KPI96603.1"/>
    <property type="molecule type" value="Genomic_DNA"/>
</dbReference>
<dbReference type="SUPFAM" id="SSF63748">
    <property type="entry name" value="Tudor/PWWP/MBT"/>
    <property type="match status" value="2"/>
</dbReference>
<dbReference type="STRING" id="66420.A0A194PUF0"/>
<dbReference type="Proteomes" id="UP000053268">
    <property type="component" value="Unassembled WGS sequence"/>
</dbReference>
<keyword evidence="4" id="KW-0547">Nucleotide-binding</keyword>
<evidence type="ECO:0000256" key="3">
    <source>
        <dbReference type="ARBA" id="ARBA00022737"/>
    </source>
</evidence>
<keyword evidence="9" id="KW-0744">Spermatogenesis</keyword>
<comment type="catalytic activity">
    <reaction evidence="12">
        <text>ATP + H2O = ADP + phosphate + H(+)</text>
        <dbReference type="Rhea" id="RHEA:13065"/>
        <dbReference type="ChEBI" id="CHEBI:15377"/>
        <dbReference type="ChEBI" id="CHEBI:15378"/>
        <dbReference type="ChEBI" id="CHEBI:30616"/>
        <dbReference type="ChEBI" id="CHEBI:43474"/>
        <dbReference type="ChEBI" id="CHEBI:456216"/>
        <dbReference type="EC" id="3.6.4.13"/>
    </reaction>
</comment>
<evidence type="ECO:0000259" key="15">
    <source>
        <dbReference type="PROSITE" id="PS50304"/>
    </source>
</evidence>
<dbReference type="InterPro" id="IPR014001">
    <property type="entry name" value="Helicase_ATP-bd"/>
</dbReference>
<organism evidence="18 19">
    <name type="scientific">Papilio xuthus</name>
    <name type="common">Asian swallowtail butterfly</name>
    <dbReference type="NCBI Taxonomy" id="66420"/>
    <lineage>
        <taxon>Eukaryota</taxon>
        <taxon>Metazoa</taxon>
        <taxon>Ecdysozoa</taxon>
        <taxon>Arthropoda</taxon>
        <taxon>Hexapoda</taxon>
        <taxon>Insecta</taxon>
        <taxon>Pterygota</taxon>
        <taxon>Neoptera</taxon>
        <taxon>Endopterygota</taxon>
        <taxon>Lepidoptera</taxon>
        <taxon>Glossata</taxon>
        <taxon>Ditrysia</taxon>
        <taxon>Papilionoidea</taxon>
        <taxon>Papilionidae</taxon>
        <taxon>Papilioninae</taxon>
        <taxon>Papilio</taxon>
    </lineage>
</organism>
<dbReference type="GO" id="GO:0042078">
    <property type="term" value="P:germ-line stem cell division"/>
    <property type="evidence" value="ECO:0007669"/>
    <property type="project" value="TreeGrafter"/>
</dbReference>
<evidence type="ECO:0000256" key="5">
    <source>
        <dbReference type="ARBA" id="ARBA00022782"/>
    </source>
</evidence>
<dbReference type="InterPro" id="IPR007052">
    <property type="entry name" value="CS_dom"/>
</dbReference>
<sequence length="1823" mass="209035">MPPDSYLVEVLHYLNPHLIWIEVIDPSVAQGDKFIFEQIGIYGVLPVDLTLDVEEEDLKTQVSDVWLPAALVTIKKALADAIEVRFCPTYIDRRSSIFDDNIHKYGELLIKRHDKKWKRLSKTLLKASIAVYDMCLFHQQLGLGKLNTRLKSSESQAVIHAIENYYLKKNIPKKNWKKSVEEKTVVSHAALELESELTAMNLQKHNDVMQQMLQNKINDLELCKGIDEEPLGKGFKGKQHNVAREKNTSETLPTNHENNVKATSLKKKLELMAKKSNSHKIGHELKNDPKQILANTKKFLELNANKNLEREENEEMLSKNDKEKTTVTKSYYDGQTFIKENKNISGTKQLKTPQKKYPVNEKRVCYGPPGILPTKLSVKVLVENVEDPPIARVDNQEKTVDKEDIFANIDSGLNVEITNKNCLMSIKQNFEINPKYNDASRLNQRESTSSKGNDSHNLKDKSDSETIKSSNKVLQKKLMLYERKKTNFLDSSFTSCSETSNKDSSSLEDFKVRKKEEKNEIQDSDDEVIKKINEEYSPPNVYKDFECQNINTDIRMKNSVNPFKNIDPNISIFVEKLVTPILMVHTKMNKRIEPVFNLRDVNFNGNIQMVLKNMSIESPMMLQTISWFCILRGYSTFMISPVGSGKTMGYLPAICRLISDVDLDNSESVGPKCIIICATAKSIGEVEKISKMFLNVNNKVITCFAGVDDTLLTTSLLNGCDLLITTPSYLVRLLQVTDFGVDLRRLATIVIDDCERLSDVYSNELKYIMLRIKQTLKNRANKELKVQYVVASRIWCDFMEPIVKKAPNSVVCIGAFQECVLYSKAAMSVNFVYDNSKMQAVHDFLNQIDVTKRTVIICVTDDEIFLLKKALEEYKNSVFTCDSSMTIQDLYNLRITWDEYEEPLLGPILLCCNDTLAHMNITDAHHLLIYSLPPLFSTFCRWFSVLNDKYPSIFKSDNEIVKIKILVEEKNLEQLPKMLNFIRRCTDNAFPQHLNNICKNIMAEKEKAKALKFVPLCNNLLGLGYCPDYWNCHFRHNFVVDVDNIKEWMPLTGQITFKILHYHSAVCFSARLLSNTVNDSTEKYPQTYSTLSLKMGMYYSKESNKKPLGTPKIGDICAVSLKQNFFARCQVIKILNKYQNGNPNSVLIKLLDEEKIETTRDIYLYYIPDNLKMIETHVVQVRLANIQPKDKDVTYSDLARDQLKRITDEDEELYMRAEVAMSIGNCVFVDTLEACQDLASINQTVVKHDFKSELLEKHAVPNMEHLDKIKKLYDDKFEITVKTDTRKPLEPTKPTTIGSWAYLDKDEVSLVLFGCALSPSNFFVRLQKFESCLNMLVKDIQKFVAENPKPLSNIKVGDIVLAMFPDDETFERARIDSIIDKHKVQCFFVDQGDWREVSNKKIIAIKEEFVSKLPFQAIECSLIGVLPAGDEWTDFATNWFSNICFDIDNNHMKSLYVKCFTKYKAEFTGGNKYGVVMIDTNNDDDIVLNQVLIDVSLAKENESELKYLDECDPIKMRLNSSNNEQLTDSEVENEDSFAMCKTNSVEVNNTSTLDSIFKQPIRSVPLVGSDDSDDSEWNINMAEDFLKMFKPFTKNNDCKTNDDKNLPVIMNGTAKDVNTSDEKPKNILPKESQLQNNTKELDSDDLTSPESSDIINTPEKSVIKSLLVTDNIRKPKVIWRQNKKFVFVKVNLIGLQMYDVKIEGRAISFAANLNGVDYAFDIELYGVVDVMKSYHWNKGQYVLMKLHKILNKNWLTLTKDGEIRKWIVYDVESIDASSDEDIIEEHNKKAMLNAIQNIYNKQDTDSEDDEFRDDLNYGNIRNN</sequence>
<dbReference type="Gene3D" id="2.40.50.90">
    <property type="match status" value="2"/>
</dbReference>
<dbReference type="InterPro" id="IPR008978">
    <property type="entry name" value="HSP20-like_chaperone"/>
</dbReference>
<keyword evidence="8" id="KW-0067">ATP-binding</keyword>
<keyword evidence="3" id="KW-0677">Repeat</keyword>
<dbReference type="PANTHER" id="PTHR22655">
    <property type="entry name" value="ATP-DEPENDENT RNA HELICASE TDRD12-RELATED"/>
    <property type="match status" value="1"/>
</dbReference>
<dbReference type="SUPFAM" id="SSF49764">
    <property type="entry name" value="HSP20-like chaperones"/>
    <property type="match status" value="1"/>
</dbReference>
<evidence type="ECO:0000259" key="17">
    <source>
        <dbReference type="PROSITE" id="PS51203"/>
    </source>
</evidence>
<evidence type="ECO:0000256" key="10">
    <source>
        <dbReference type="ARBA" id="ARBA00023158"/>
    </source>
</evidence>
<feature type="compositionally biased region" description="Polar residues" evidence="14">
    <location>
        <begin position="440"/>
        <end position="452"/>
    </location>
</feature>
<evidence type="ECO:0000256" key="1">
    <source>
        <dbReference type="ARBA" id="ARBA00012552"/>
    </source>
</evidence>
<dbReference type="GO" id="GO:0003676">
    <property type="term" value="F:nucleic acid binding"/>
    <property type="evidence" value="ECO:0007669"/>
    <property type="project" value="InterPro"/>
</dbReference>
<keyword evidence="5" id="KW-0221">Differentiation</keyword>
<dbReference type="SMART" id="SM00333">
    <property type="entry name" value="TUDOR"/>
    <property type="match status" value="1"/>
</dbReference>
<dbReference type="PROSITE" id="PS51192">
    <property type="entry name" value="HELICASE_ATP_BIND_1"/>
    <property type="match status" value="1"/>
</dbReference>
<dbReference type="InterPro" id="IPR002999">
    <property type="entry name" value="Tudor"/>
</dbReference>
<evidence type="ECO:0000256" key="13">
    <source>
        <dbReference type="SAM" id="Coils"/>
    </source>
</evidence>
<dbReference type="CDD" id="cd20435">
    <property type="entry name" value="Tudor_TDRD12_rpt2"/>
    <property type="match status" value="1"/>
</dbReference>
<dbReference type="GO" id="GO:0051321">
    <property type="term" value="P:meiotic cell cycle"/>
    <property type="evidence" value="ECO:0007669"/>
    <property type="project" value="UniProtKB-KW"/>
</dbReference>
<dbReference type="InterPro" id="IPR027417">
    <property type="entry name" value="P-loop_NTPase"/>
</dbReference>
<dbReference type="GO" id="GO:0007283">
    <property type="term" value="P:spermatogenesis"/>
    <property type="evidence" value="ECO:0007669"/>
    <property type="project" value="UniProtKB-KW"/>
</dbReference>
<keyword evidence="7 18" id="KW-0347">Helicase</keyword>
<evidence type="ECO:0000256" key="2">
    <source>
        <dbReference type="ARBA" id="ARBA00022473"/>
    </source>
</evidence>
<dbReference type="GO" id="GO:0005524">
    <property type="term" value="F:ATP binding"/>
    <property type="evidence" value="ECO:0007669"/>
    <property type="project" value="UniProtKB-KW"/>
</dbReference>
<dbReference type="PROSITE" id="PS51203">
    <property type="entry name" value="CS"/>
    <property type="match status" value="1"/>
</dbReference>
<evidence type="ECO:0000256" key="11">
    <source>
        <dbReference type="ARBA" id="ARBA00023254"/>
    </source>
</evidence>
<reference evidence="18 19" key="1">
    <citation type="journal article" date="2015" name="Nat. Commun.">
        <title>Outbred genome sequencing and CRISPR/Cas9 gene editing in butterflies.</title>
        <authorList>
            <person name="Li X."/>
            <person name="Fan D."/>
            <person name="Zhang W."/>
            <person name="Liu G."/>
            <person name="Zhang L."/>
            <person name="Zhao L."/>
            <person name="Fang X."/>
            <person name="Chen L."/>
            <person name="Dong Y."/>
            <person name="Chen Y."/>
            <person name="Ding Y."/>
            <person name="Zhao R."/>
            <person name="Feng M."/>
            <person name="Zhu Y."/>
            <person name="Feng Y."/>
            <person name="Jiang X."/>
            <person name="Zhu D."/>
            <person name="Xiang H."/>
            <person name="Feng X."/>
            <person name="Li S."/>
            <person name="Wang J."/>
            <person name="Zhang G."/>
            <person name="Kronforst M.R."/>
            <person name="Wang W."/>
        </authorList>
    </citation>
    <scope>NUCLEOTIDE SEQUENCE [LARGE SCALE GENOMIC DNA]</scope>
    <source>
        <strain evidence="18">Ya'a_city_454_Px</strain>
        <tissue evidence="18">Whole body</tissue>
    </source>
</reference>
<dbReference type="InterPro" id="IPR035437">
    <property type="entry name" value="SNase_OB-fold_sf"/>
</dbReference>
<dbReference type="GO" id="GO:0031047">
    <property type="term" value="P:regulatory ncRNA-mediated gene silencing"/>
    <property type="evidence" value="ECO:0007669"/>
    <property type="project" value="UniProtKB-KW"/>
</dbReference>
<dbReference type="EC" id="3.6.4.13" evidence="1"/>
<feature type="coiled-coil region" evidence="13">
    <location>
        <begin position="507"/>
        <end position="534"/>
    </location>
</feature>
<keyword evidence="10" id="KW-0943">RNA-mediated gene silencing</keyword>
<gene>
    <name evidence="18" type="ORF">RR46_12633</name>
</gene>
<dbReference type="GO" id="GO:0005737">
    <property type="term" value="C:cytoplasm"/>
    <property type="evidence" value="ECO:0007669"/>
    <property type="project" value="UniProtKB-ARBA"/>
</dbReference>
<protein>
    <recommendedName>
        <fullName evidence="1">RNA helicase</fullName>
        <ecNumber evidence="1">3.6.4.13</ecNumber>
    </recommendedName>
</protein>
<feature type="compositionally biased region" description="Basic and acidic residues" evidence="14">
    <location>
        <begin position="453"/>
        <end position="466"/>
    </location>
</feature>
<dbReference type="PANTHER" id="PTHR22655:SF2">
    <property type="entry name" value="ATP-DEPENDENT RNA HELICASE TDRD12-RELATED"/>
    <property type="match status" value="1"/>
</dbReference>
<dbReference type="Pfam" id="PF00270">
    <property type="entry name" value="DEAD"/>
    <property type="match status" value="1"/>
</dbReference>
<evidence type="ECO:0000256" key="9">
    <source>
        <dbReference type="ARBA" id="ARBA00022871"/>
    </source>
</evidence>
<dbReference type="SUPFAM" id="SSF52540">
    <property type="entry name" value="P-loop containing nucleoside triphosphate hydrolases"/>
    <property type="match status" value="1"/>
</dbReference>
<evidence type="ECO:0000256" key="4">
    <source>
        <dbReference type="ARBA" id="ARBA00022741"/>
    </source>
</evidence>
<feature type="domain" description="Tudor" evidence="15">
    <location>
        <begin position="1353"/>
        <end position="1412"/>
    </location>
</feature>
<evidence type="ECO:0000256" key="8">
    <source>
        <dbReference type="ARBA" id="ARBA00022840"/>
    </source>
</evidence>
<accession>A0A194PUF0</accession>
<dbReference type="Pfam" id="PF00567">
    <property type="entry name" value="TUDOR"/>
    <property type="match status" value="1"/>
</dbReference>
<dbReference type="Gene3D" id="3.40.50.300">
    <property type="entry name" value="P-loop containing nucleotide triphosphate hydrolases"/>
    <property type="match status" value="1"/>
</dbReference>
<evidence type="ECO:0000259" key="16">
    <source>
        <dbReference type="PROSITE" id="PS51192"/>
    </source>
</evidence>